<proteinExistence type="predicted"/>
<evidence type="ECO:0000313" key="1">
    <source>
        <dbReference type="EMBL" id="RLM27866.1"/>
    </source>
</evidence>
<name>A0A421DTT8_9GAMM</name>
<dbReference type="Gene3D" id="3.40.50.1860">
    <property type="match status" value="1"/>
</dbReference>
<dbReference type="SUPFAM" id="SSF53681">
    <property type="entry name" value="Aspartate/glutamate racemase"/>
    <property type="match status" value="1"/>
</dbReference>
<dbReference type="GO" id="GO:0016855">
    <property type="term" value="F:racemase and epimerase activity, acting on amino acids and derivatives"/>
    <property type="evidence" value="ECO:0007669"/>
    <property type="project" value="InterPro"/>
</dbReference>
<dbReference type="AlphaFoldDB" id="A0A421DTT8"/>
<dbReference type="EMBL" id="MJLZ01000002">
    <property type="protein sequence ID" value="RLM27866.1"/>
    <property type="molecule type" value="Genomic_DNA"/>
</dbReference>
<dbReference type="Proteomes" id="UP000285648">
    <property type="component" value="Unassembled WGS sequence"/>
</dbReference>
<evidence type="ECO:0000313" key="2">
    <source>
        <dbReference type="Proteomes" id="UP000285648"/>
    </source>
</evidence>
<keyword evidence="2" id="KW-1185">Reference proteome</keyword>
<evidence type="ECO:0008006" key="3">
    <source>
        <dbReference type="Google" id="ProtNLM"/>
    </source>
</evidence>
<dbReference type="InterPro" id="IPR001920">
    <property type="entry name" value="Asp/Glu_race"/>
</dbReference>
<comment type="caution">
    <text evidence="1">The sequence shown here is derived from an EMBL/GenBank/DDBJ whole genome shotgun (WGS) entry which is preliminary data.</text>
</comment>
<sequence>MKTLGLIGGMNRESTIPYYRTINECVKNQLGGLHSAKLILHSVDFHDIENTRKLPLLSII</sequence>
<gene>
    <name evidence="1" type="ORF">BIY29_01965</name>
</gene>
<accession>A0A421DTT8</accession>
<reference evidence="1 2" key="1">
    <citation type="submission" date="2016-09" db="EMBL/GenBank/DDBJ databases">
        <authorList>
            <person name="Doonan J."/>
            <person name="Pachebat J.A."/>
            <person name="Golyshin P.N."/>
            <person name="Denman S."/>
            <person name="Mcdonald J.E."/>
        </authorList>
    </citation>
    <scope>NUCLEOTIDE SEQUENCE [LARGE SCALE GENOMIC DNA]</scope>
    <source>
        <strain evidence="1 2">NCPPB 3934</strain>
    </source>
</reference>
<organism evidence="1 2">
    <name type="scientific">Brenneria alni</name>
    <dbReference type="NCBI Taxonomy" id="71656"/>
    <lineage>
        <taxon>Bacteria</taxon>
        <taxon>Pseudomonadati</taxon>
        <taxon>Pseudomonadota</taxon>
        <taxon>Gammaproteobacteria</taxon>
        <taxon>Enterobacterales</taxon>
        <taxon>Pectobacteriaceae</taxon>
        <taxon>Brenneria</taxon>
    </lineage>
</organism>
<protein>
    <recommendedName>
        <fullName evidence="3">Aspartate racemase</fullName>
    </recommendedName>
</protein>